<sequence>MILSRGRKFLFIHIPKTGGTALALALEARAMRDDMMLGDTPKASKRRRRLQGVKTAGRLWKHSTLADLTGLIPEQEMRDLFTFTLVRNPWDRAVSYYHWLRGQGFDHPAVLLSKRLEFKDFILHPVILRSFETHSAPSYMRRADGREQCQLYIRLEQFSTDAAPLFDHLGFTLELPRENTSQRHRDWRGYYDEQTKEALAQACREEIIRFEYSFNDFDLALDQTGRQPREIAP</sequence>
<name>A0ABQ0ANQ1_9RHOB</name>
<evidence type="ECO:0000313" key="2">
    <source>
        <dbReference type="Proteomes" id="UP001441944"/>
    </source>
</evidence>
<dbReference type="SUPFAM" id="SSF52540">
    <property type="entry name" value="P-loop containing nucleoside triphosphate hydrolases"/>
    <property type="match status" value="1"/>
</dbReference>
<proteinExistence type="predicted"/>
<protein>
    <submittedName>
        <fullName evidence="1">Sulfotransferase family 2 domain-containing protein</fullName>
    </submittedName>
</protein>
<keyword evidence="2" id="KW-1185">Reference proteome</keyword>
<accession>A0ABQ0ANQ1</accession>
<reference evidence="1 2" key="1">
    <citation type="submission" date="2024-04" db="EMBL/GenBank/DDBJ databases">
        <title>Draft genome sequence of Pseudophaeobacter arcticus NBRC 116598.</title>
        <authorList>
            <person name="Miyakawa T."/>
            <person name="Kusuya Y."/>
            <person name="Miura T."/>
        </authorList>
    </citation>
    <scope>NUCLEOTIDE SEQUENCE [LARGE SCALE GENOMIC DNA]</scope>
    <source>
        <strain evidence="1 2">SU-CL00105</strain>
    </source>
</reference>
<organism evidence="1 2">
    <name type="scientific">Pseudophaeobacter arcticus</name>
    <dbReference type="NCBI Taxonomy" id="385492"/>
    <lineage>
        <taxon>Bacteria</taxon>
        <taxon>Pseudomonadati</taxon>
        <taxon>Pseudomonadota</taxon>
        <taxon>Alphaproteobacteria</taxon>
        <taxon>Rhodobacterales</taxon>
        <taxon>Paracoccaceae</taxon>
        <taxon>Pseudophaeobacter</taxon>
    </lineage>
</organism>
<dbReference type="RefSeq" id="WP_353401153.1">
    <property type="nucleotide sequence ID" value="NZ_BAABWU010000012.1"/>
</dbReference>
<gene>
    <name evidence="1" type="ORF">NBRC116598_29550</name>
</gene>
<dbReference type="Pfam" id="PF03567">
    <property type="entry name" value="Sulfotransfer_2"/>
    <property type="match status" value="1"/>
</dbReference>
<dbReference type="InterPro" id="IPR005331">
    <property type="entry name" value="Sulfotransferase"/>
</dbReference>
<dbReference type="Proteomes" id="UP001441944">
    <property type="component" value="Unassembled WGS sequence"/>
</dbReference>
<dbReference type="EMBL" id="BAABWU010000012">
    <property type="protein sequence ID" value="GAA6197511.1"/>
    <property type="molecule type" value="Genomic_DNA"/>
</dbReference>
<dbReference type="Gene3D" id="3.40.50.300">
    <property type="entry name" value="P-loop containing nucleotide triphosphate hydrolases"/>
    <property type="match status" value="1"/>
</dbReference>
<dbReference type="InterPro" id="IPR027417">
    <property type="entry name" value="P-loop_NTPase"/>
</dbReference>
<comment type="caution">
    <text evidence="1">The sequence shown here is derived from an EMBL/GenBank/DDBJ whole genome shotgun (WGS) entry which is preliminary data.</text>
</comment>
<evidence type="ECO:0000313" key="1">
    <source>
        <dbReference type="EMBL" id="GAA6197511.1"/>
    </source>
</evidence>